<dbReference type="Proteomes" id="UP000478052">
    <property type="component" value="Unassembled WGS sequence"/>
</dbReference>
<reference evidence="1 2" key="1">
    <citation type="submission" date="2019-08" db="EMBL/GenBank/DDBJ databases">
        <title>Whole genome of Aphis craccivora.</title>
        <authorList>
            <person name="Voronova N.V."/>
            <person name="Shulinski R.S."/>
            <person name="Bandarenka Y.V."/>
            <person name="Zhorov D.G."/>
            <person name="Warner D."/>
        </authorList>
    </citation>
    <scope>NUCLEOTIDE SEQUENCE [LARGE SCALE GENOMIC DNA]</scope>
    <source>
        <strain evidence="1">180601</strain>
        <tissue evidence="1">Whole Body</tissue>
    </source>
</reference>
<comment type="caution">
    <text evidence="1">The sequence shown here is derived from an EMBL/GenBank/DDBJ whole genome shotgun (WGS) entry which is preliminary data.</text>
</comment>
<dbReference type="GO" id="GO:0003964">
    <property type="term" value="F:RNA-directed DNA polymerase activity"/>
    <property type="evidence" value="ECO:0007669"/>
    <property type="project" value="UniProtKB-KW"/>
</dbReference>
<dbReference type="AlphaFoldDB" id="A0A6G0XGD2"/>
<name>A0A6G0XGD2_APHCR</name>
<dbReference type="EMBL" id="VUJU01007860">
    <property type="protein sequence ID" value="KAF0739319.1"/>
    <property type="molecule type" value="Genomic_DNA"/>
</dbReference>
<keyword evidence="2" id="KW-1185">Reference proteome</keyword>
<organism evidence="1 2">
    <name type="scientific">Aphis craccivora</name>
    <name type="common">Cowpea aphid</name>
    <dbReference type="NCBI Taxonomy" id="307492"/>
    <lineage>
        <taxon>Eukaryota</taxon>
        <taxon>Metazoa</taxon>
        <taxon>Ecdysozoa</taxon>
        <taxon>Arthropoda</taxon>
        <taxon>Hexapoda</taxon>
        <taxon>Insecta</taxon>
        <taxon>Pterygota</taxon>
        <taxon>Neoptera</taxon>
        <taxon>Paraneoptera</taxon>
        <taxon>Hemiptera</taxon>
        <taxon>Sternorrhyncha</taxon>
        <taxon>Aphidomorpha</taxon>
        <taxon>Aphidoidea</taxon>
        <taxon>Aphididae</taxon>
        <taxon>Aphidini</taxon>
        <taxon>Aphis</taxon>
        <taxon>Aphis</taxon>
    </lineage>
</organism>
<evidence type="ECO:0000313" key="2">
    <source>
        <dbReference type="Proteomes" id="UP000478052"/>
    </source>
</evidence>
<keyword evidence="1" id="KW-0695">RNA-directed DNA polymerase</keyword>
<protein>
    <submittedName>
        <fullName evidence="1">Reverse transcriptase domain-containing protein</fullName>
    </submittedName>
</protein>
<gene>
    <name evidence="1" type="ORF">FWK35_00028513</name>
</gene>
<accession>A0A6G0XGD2</accession>
<sequence length="159" mass="18257">MFDERRSGRTEDISPRAKTIEKWRKRIEESQTGSWTKLLITDIELSCHPVVLSGHGCFGQYLHKIGKEESSKCHHCQDENDSAEHTLFECPSWDEDRREMENVSDLGVATNPGNIVRFMLSGPQKWEALATYTQKVLSTKEIAEREIEKPGGPRSRRLI</sequence>
<keyword evidence="1" id="KW-0548">Nucleotidyltransferase</keyword>
<keyword evidence="1" id="KW-0808">Transferase</keyword>
<proteinExistence type="predicted"/>
<dbReference type="OrthoDB" id="7480128at2759"/>
<evidence type="ECO:0000313" key="1">
    <source>
        <dbReference type="EMBL" id="KAF0739319.1"/>
    </source>
</evidence>